<dbReference type="Proteomes" id="UP000634136">
    <property type="component" value="Unassembled WGS sequence"/>
</dbReference>
<dbReference type="EMBL" id="JAAIUW010000006">
    <property type="protein sequence ID" value="KAF7827318.1"/>
    <property type="molecule type" value="Genomic_DNA"/>
</dbReference>
<keyword evidence="3" id="KW-1185">Reference proteome</keyword>
<evidence type="ECO:0000313" key="3">
    <source>
        <dbReference type="Proteomes" id="UP000634136"/>
    </source>
</evidence>
<gene>
    <name evidence="2" type="ORF">G2W53_018482</name>
</gene>
<comment type="caution">
    <text evidence="2">The sequence shown here is derived from an EMBL/GenBank/DDBJ whole genome shotgun (WGS) entry which is preliminary data.</text>
</comment>
<dbReference type="OrthoDB" id="1426680at2759"/>
<dbReference type="PANTHER" id="PTHR35317:SF23">
    <property type="entry name" value="OS04G0629600 PROTEIN"/>
    <property type="match status" value="1"/>
</dbReference>
<protein>
    <submittedName>
        <fullName evidence="2">Retrovirus-related Pol polyprotein from transposon TNT 1-94</fullName>
    </submittedName>
</protein>
<evidence type="ECO:0000256" key="1">
    <source>
        <dbReference type="SAM" id="MobiDB-lite"/>
    </source>
</evidence>
<feature type="region of interest" description="Disordered" evidence="1">
    <location>
        <begin position="238"/>
        <end position="262"/>
    </location>
</feature>
<dbReference type="PANTHER" id="PTHR35317">
    <property type="entry name" value="OS04G0629600 PROTEIN"/>
    <property type="match status" value="1"/>
</dbReference>
<evidence type="ECO:0000313" key="2">
    <source>
        <dbReference type="EMBL" id="KAF7827318.1"/>
    </source>
</evidence>
<reference evidence="2" key="1">
    <citation type="submission" date="2020-09" db="EMBL/GenBank/DDBJ databases">
        <title>Genome-Enabled Discovery of Anthraquinone Biosynthesis in Senna tora.</title>
        <authorList>
            <person name="Kang S.-H."/>
            <person name="Pandey R.P."/>
            <person name="Lee C.-M."/>
            <person name="Sim J.-S."/>
            <person name="Jeong J.-T."/>
            <person name="Choi B.-S."/>
            <person name="Jung M."/>
            <person name="Ginzburg D."/>
            <person name="Zhao K."/>
            <person name="Won S.Y."/>
            <person name="Oh T.-J."/>
            <person name="Yu Y."/>
            <person name="Kim N.-H."/>
            <person name="Lee O.R."/>
            <person name="Lee T.-H."/>
            <person name="Bashyal P."/>
            <person name="Kim T.-S."/>
            <person name="Lee W.-H."/>
            <person name="Kawkins C."/>
            <person name="Kim C.-K."/>
            <person name="Kim J.S."/>
            <person name="Ahn B.O."/>
            <person name="Rhee S.Y."/>
            <person name="Sohng J.K."/>
        </authorList>
    </citation>
    <scope>NUCLEOTIDE SEQUENCE</scope>
    <source>
        <tissue evidence="2">Leaf</tissue>
    </source>
</reference>
<proteinExistence type="predicted"/>
<name>A0A834TS42_9FABA</name>
<sequence>MSTHLRAYNLWSYIEIGIQANADDITRRKDQLALAQIHQGVDYSVFGKIANAKNAKEAWGTLKLAYKGVDKSHKSKLQSLRREYERKYPDRKVVEKMLRTMLIKYDHVVTTIIESHNLEDVSVAELQGSMESHVSRILEKTEKPVEEALKSQVEAGNNVFRQMNQGRGGQNFNFQNRGRGRDYVAQIRPFSGRIRTRYVSGTGDNCLRKATTCESIKDFVHCLTRTVDLLPRMIPENFVEEDQPSMSNTQLESSSRPQRQRRLPARLEDYVLGNDNDNNPSGLVSLPIVRIGGYG</sequence>
<organism evidence="2 3">
    <name type="scientific">Senna tora</name>
    <dbReference type="NCBI Taxonomy" id="362788"/>
    <lineage>
        <taxon>Eukaryota</taxon>
        <taxon>Viridiplantae</taxon>
        <taxon>Streptophyta</taxon>
        <taxon>Embryophyta</taxon>
        <taxon>Tracheophyta</taxon>
        <taxon>Spermatophyta</taxon>
        <taxon>Magnoliopsida</taxon>
        <taxon>eudicotyledons</taxon>
        <taxon>Gunneridae</taxon>
        <taxon>Pentapetalae</taxon>
        <taxon>rosids</taxon>
        <taxon>fabids</taxon>
        <taxon>Fabales</taxon>
        <taxon>Fabaceae</taxon>
        <taxon>Caesalpinioideae</taxon>
        <taxon>Cassia clade</taxon>
        <taxon>Senna</taxon>
    </lineage>
</organism>
<accession>A0A834TS42</accession>
<dbReference type="AlphaFoldDB" id="A0A834TS42"/>
<dbReference type="Pfam" id="PF14223">
    <property type="entry name" value="Retrotran_gag_2"/>
    <property type="match status" value="1"/>
</dbReference>